<reference evidence="2" key="1">
    <citation type="submission" date="2014-11" db="EMBL/GenBank/DDBJ databases">
        <authorList>
            <person name="Otto D Thomas"/>
            <person name="Naeem Raeece"/>
        </authorList>
    </citation>
    <scope>NUCLEOTIDE SEQUENCE</scope>
</reference>
<dbReference type="PANTHER" id="PTHR13593">
    <property type="match status" value="1"/>
</dbReference>
<organism evidence="2">
    <name type="scientific">Chromera velia CCMP2878</name>
    <dbReference type="NCBI Taxonomy" id="1169474"/>
    <lineage>
        <taxon>Eukaryota</taxon>
        <taxon>Sar</taxon>
        <taxon>Alveolata</taxon>
        <taxon>Colpodellida</taxon>
        <taxon>Chromeraceae</taxon>
        <taxon>Chromera</taxon>
    </lineage>
</organism>
<evidence type="ECO:0008006" key="3">
    <source>
        <dbReference type="Google" id="ProtNLM"/>
    </source>
</evidence>
<dbReference type="GO" id="GO:0006629">
    <property type="term" value="P:lipid metabolic process"/>
    <property type="evidence" value="ECO:0007669"/>
    <property type="project" value="InterPro"/>
</dbReference>
<dbReference type="InterPro" id="IPR017946">
    <property type="entry name" value="PLC-like_Pdiesterase_TIM-brl"/>
</dbReference>
<proteinExistence type="predicted"/>
<dbReference type="PANTHER" id="PTHR13593:SF113">
    <property type="entry name" value="SI:DKEY-266F7.9"/>
    <property type="match status" value="1"/>
</dbReference>
<evidence type="ECO:0000313" key="2">
    <source>
        <dbReference type="EMBL" id="CEM19095.1"/>
    </source>
</evidence>
<dbReference type="EMBL" id="CDMZ01000665">
    <property type="protein sequence ID" value="CEM19095.1"/>
    <property type="molecule type" value="Genomic_DNA"/>
</dbReference>
<feature type="region of interest" description="Disordered" evidence="1">
    <location>
        <begin position="33"/>
        <end position="80"/>
    </location>
</feature>
<dbReference type="SUPFAM" id="SSF51695">
    <property type="entry name" value="PLC-like phosphodiesterases"/>
    <property type="match status" value="1"/>
</dbReference>
<evidence type="ECO:0000256" key="1">
    <source>
        <dbReference type="SAM" id="MobiDB-lite"/>
    </source>
</evidence>
<sequence length="616" mass="66174">MHKIGKQLRSVNVNNVVDKARVEAENAAKQAKEAAERAAEETKKAAEKAAAEAKQVAEKAAAEAQKATEENGIPPPAEMGLDHIPVVSQIKSVAQAVTGDTAGAKRTQEAFVQGAIDGSKQIIAKVGGTGGDISWKLTVQNPRWMAAFPEHYILEICLPGTHNSHAFRCEPSVVGSDFVLCQQEDFYSQLRAGIRFFDLRLDKADPSWFSHTVRTSRVSDFTEQVKRFLLENPSEVVLAEVKADFGSKGGNVSDPVECVTSSFGSIDAPCVTGVKSIEEARGALGLTIGELTENGKKGRLIVVNACLSNQSWAGTRADTPTGVVVKNAEWAKEGPDGGPEKFASAHIGRIAHAVYSLGESKSQVKDAALMTNKHFAREIAETALSKGLLASDCLSRLQAVILDYPKDQLLSRILEHNSTVAPTASGPTGYSPSAADGQPRPLSPLCAQLHRRGVLVRLIPRVWNAGVLDIPGRTVSAGQVLQVWSPDPNRFQHFRLIPVEGPQGDSLCKGFLEAAPGLVLEFKVGGGNPLSVAPRREGPPSPEQLWSFEMSKENWGFFHVVSCDRPLGIVRFALGLKKGEKAQAAPENPEGMLVAAEIWEQNATPPAAAYWGVSRW</sequence>
<feature type="compositionally biased region" description="Basic and acidic residues" evidence="1">
    <location>
        <begin position="33"/>
        <end position="69"/>
    </location>
</feature>
<gene>
    <name evidence="2" type="ORF">Cvel_18959</name>
</gene>
<dbReference type="VEuPathDB" id="CryptoDB:Cvel_18959"/>
<name>A0A0G4FVC8_9ALVE</name>
<dbReference type="Gene3D" id="3.20.20.190">
    <property type="entry name" value="Phosphatidylinositol (PI) phosphodiesterase"/>
    <property type="match status" value="1"/>
</dbReference>
<dbReference type="AlphaFoldDB" id="A0A0G4FVC8"/>
<dbReference type="InterPro" id="IPR051057">
    <property type="entry name" value="PI-PLC_domain"/>
</dbReference>
<dbReference type="GO" id="GO:0008081">
    <property type="term" value="F:phosphoric diester hydrolase activity"/>
    <property type="evidence" value="ECO:0007669"/>
    <property type="project" value="InterPro"/>
</dbReference>
<protein>
    <recommendedName>
        <fullName evidence="3">Phosphatidylinositol-specific phospholipase C X domain-containing protein</fullName>
    </recommendedName>
</protein>
<accession>A0A0G4FVC8</accession>